<dbReference type="Proteomes" id="UP000295444">
    <property type="component" value="Unassembled WGS sequence"/>
</dbReference>
<evidence type="ECO:0000313" key="1">
    <source>
        <dbReference type="EMBL" id="TDP96598.1"/>
    </source>
</evidence>
<keyword evidence="2" id="KW-1185">Reference proteome</keyword>
<sequence length="67" mass="7103">MSQPADLKLFTGLEAFAATSAPSEIDLVIDELDRWSTSDMAAASAAKVCWTPLPVTVGELPRLARVA</sequence>
<dbReference type="AlphaFoldDB" id="A0A4V3CZ38"/>
<reference evidence="1 2" key="1">
    <citation type="submission" date="2019-03" db="EMBL/GenBank/DDBJ databases">
        <title>Genomic Encyclopedia of Type Strains, Phase IV (KMG-IV): sequencing the most valuable type-strain genomes for metagenomic binning, comparative biology and taxonomic classification.</title>
        <authorList>
            <person name="Goeker M."/>
        </authorList>
    </citation>
    <scope>NUCLEOTIDE SEQUENCE [LARGE SCALE GENOMIC DNA]</scope>
    <source>
        <strain evidence="1 2">DSM 45361</strain>
    </source>
</reference>
<name>A0A4V3CZ38_LABRH</name>
<proteinExistence type="predicted"/>
<evidence type="ECO:0000313" key="2">
    <source>
        <dbReference type="Proteomes" id="UP000295444"/>
    </source>
</evidence>
<dbReference type="EMBL" id="SNXZ01000004">
    <property type="protein sequence ID" value="TDP96598.1"/>
    <property type="molecule type" value="Genomic_DNA"/>
</dbReference>
<dbReference type="RefSeq" id="WP_133851929.1">
    <property type="nucleotide sequence ID" value="NZ_SNXZ01000004.1"/>
</dbReference>
<protein>
    <submittedName>
        <fullName evidence="1">Uncharacterized protein</fullName>
    </submittedName>
</protein>
<gene>
    <name evidence="1" type="ORF">EV186_104586</name>
</gene>
<comment type="caution">
    <text evidence="1">The sequence shown here is derived from an EMBL/GenBank/DDBJ whole genome shotgun (WGS) entry which is preliminary data.</text>
</comment>
<accession>A0A4V3CZ38</accession>
<organism evidence="1 2">
    <name type="scientific">Labedaea rhizosphaerae</name>
    <dbReference type="NCBI Taxonomy" id="598644"/>
    <lineage>
        <taxon>Bacteria</taxon>
        <taxon>Bacillati</taxon>
        <taxon>Actinomycetota</taxon>
        <taxon>Actinomycetes</taxon>
        <taxon>Pseudonocardiales</taxon>
        <taxon>Pseudonocardiaceae</taxon>
        <taxon>Labedaea</taxon>
    </lineage>
</organism>